<dbReference type="PANTHER" id="PTHR30258:SF1">
    <property type="entry name" value="PROTEIN TRANSPORT PROTEIN HOFB HOMOLOG"/>
    <property type="match status" value="1"/>
</dbReference>
<reference evidence="4" key="1">
    <citation type="submission" date="2018-06" db="EMBL/GenBank/DDBJ databases">
        <authorList>
            <person name="Zhirakovskaya E."/>
        </authorList>
    </citation>
    <scope>NUCLEOTIDE SEQUENCE</scope>
</reference>
<evidence type="ECO:0000259" key="3">
    <source>
        <dbReference type="PROSITE" id="PS00662"/>
    </source>
</evidence>
<dbReference type="PROSITE" id="PS00662">
    <property type="entry name" value="T2SP_E"/>
    <property type="match status" value="1"/>
</dbReference>
<dbReference type="SMART" id="SM00382">
    <property type="entry name" value="AAA"/>
    <property type="match status" value="1"/>
</dbReference>
<organism evidence="4">
    <name type="scientific">hydrothermal vent metagenome</name>
    <dbReference type="NCBI Taxonomy" id="652676"/>
    <lineage>
        <taxon>unclassified sequences</taxon>
        <taxon>metagenomes</taxon>
        <taxon>ecological metagenomes</taxon>
    </lineage>
</organism>
<dbReference type="SUPFAM" id="SSF52540">
    <property type="entry name" value="P-loop containing nucleoside triphosphate hydrolases"/>
    <property type="match status" value="1"/>
</dbReference>
<dbReference type="InterPro" id="IPR027417">
    <property type="entry name" value="P-loop_NTPase"/>
</dbReference>
<name>A0A3B1BS79_9ZZZZ</name>
<dbReference type="Pfam" id="PF05157">
    <property type="entry name" value="MshEN"/>
    <property type="match status" value="1"/>
</dbReference>
<dbReference type="AlphaFoldDB" id="A0A3B1BS79"/>
<dbReference type="InterPro" id="IPR003593">
    <property type="entry name" value="AAA+_ATPase"/>
</dbReference>
<evidence type="ECO:0000256" key="2">
    <source>
        <dbReference type="ARBA" id="ARBA00022840"/>
    </source>
</evidence>
<accession>A0A3B1BS79</accession>
<dbReference type="Gene3D" id="3.30.450.90">
    <property type="match status" value="1"/>
</dbReference>
<dbReference type="GO" id="GO:0005886">
    <property type="term" value="C:plasma membrane"/>
    <property type="evidence" value="ECO:0007669"/>
    <property type="project" value="TreeGrafter"/>
</dbReference>
<dbReference type="GO" id="GO:0016887">
    <property type="term" value="F:ATP hydrolysis activity"/>
    <property type="evidence" value="ECO:0007669"/>
    <property type="project" value="TreeGrafter"/>
</dbReference>
<dbReference type="GO" id="GO:0005524">
    <property type="term" value="F:ATP binding"/>
    <property type="evidence" value="ECO:0007669"/>
    <property type="project" value="UniProtKB-KW"/>
</dbReference>
<keyword evidence="2" id="KW-0067">ATP-binding</keyword>
<dbReference type="PANTHER" id="PTHR30258">
    <property type="entry name" value="TYPE II SECRETION SYSTEM PROTEIN GSPE-RELATED"/>
    <property type="match status" value="1"/>
</dbReference>
<sequence length="873" mass="99571">MTTFTRDDKFGKILVKEKVITPKQLDNALAIQKKEKIRIKNFILSKHLVEKGAITEQQLRDIETKYQLNKRLGETLVKDDVISKGQLARVLSKKSKYEFLGEILLKAKLLDRSQLYEVLKQVIDVPSFEAVLVQEELVTQDELDEIIIHNTLPPTLGEIFVQQKYLSVINLFKFMKKHKKRRPLGEMLVDAGLITQESLEYAIEKQKFGDIKIGTTLIRDGHINELEFSLALARQFGMRLLTIDDQTLNNLKVDNLKKIASLKDVLNYRIIPLSRKEDNLTLALCNPYDIEKLSSFNSIINFNLHLALLTESDFQRTCRFIYGETIELGDSGVSDYAEKGMEDLDLVLDVDEEEQKSRYAVDYKDAEAAKLLNQVISYAIRLKASDIHFEKDIKGFRVRFRIDGYMRLLNNQELNPRLEAKALQLISRLKVISDLDIAERRLPQDGSFSMSIKDSDTQESIGFDFRLSTLPSAFGENIVLRILDARKAKTRLDELYNSRNIINSIVNLLKTPSGMLIVTGPTGSGKTSTLYAALNYLNTPGVKILTAEDPIEYKVPGITQTQVNNKIGLTFAKILKTFLRQDPDIVMMGEIRDSETASIAIEASLTGHLVLTTMHTNDAVGAIERLRDLGISNLQIASSLKGVIAQRLVRKNCEHCSRPYVPDQLEWSPFFPEEPVHLKFYHGEGCAECGQTGYRGRLALSELLAIDREIKEGVIKVQDNDMLYKTAKSNHMKTIIEDGIENISLTTLDELQRVIPFEGVRRFREEYSHSRAMFQPLLLPEGCALDYQILISRSKKGMSKDRIRELFVRYRDLRKRLKEKSDHLRESVFEKFIEESFMSSNGSSSGSGIYEYRINLLISEGRRSMIMVESVEL</sequence>
<dbReference type="Pfam" id="PF00437">
    <property type="entry name" value="T2SSE"/>
    <property type="match status" value="1"/>
</dbReference>
<dbReference type="SUPFAM" id="SSF160246">
    <property type="entry name" value="EspE N-terminal domain-like"/>
    <property type="match status" value="3"/>
</dbReference>
<protein>
    <submittedName>
        <fullName evidence="4">Type IV fimbrial assembly, ATPase PilB</fullName>
    </submittedName>
</protein>
<proteinExistence type="predicted"/>
<dbReference type="InterPro" id="IPR007831">
    <property type="entry name" value="T2SS_GspE_N"/>
</dbReference>
<dbReference type="Gene3D" id="3.30.300.160">
    <property type="entry name" value="Type II secretion system, protein E, N-terminal domain"/>
    <property type="match status" value="1"/>
</dbReference>
<dbReference type="InterPro" id="IPR037257">
    <property type="entry name" value="T2SS_E_N_sf"/>
</dbReference>
<keyword evidence="1" id="KW-0547">Nucleotide-binding</keyword>
<evidence type="ECO:0000256" key="1">
    <source>
        <dbReference type="ARBA" id="ARBA00022741"/>
    </source>
</evidence>
<dbReference type="EMBL" id="UOGE01000061">
    <property type="protein sequence ID" value="VAX20779.1"/>
    <property type="molecule type" value="Genomic_DNA"/>
</dbReference>
<feature type="domain" description="Bacterial type II secretion system protein E" evidence="3">
    <location>
        <begin position="579"/>
        <end position="593"/>
    </location>
</feature>
<dbReference type="CDD" id="cd01129">
    <property type="entry name" value="PulE-GspE-like"/>
    <property type="match status" value="1"/>
</dbReference>
<dbReference type="Gene3D" id="3.40.50.300">
    <property type="entry name" value="P-loop containing nucleotide triphosphate hydrolases"/>
    <property type="match status" value="1"/>
</dbReference>
<evidence type="ECO:0000313" key="4">
    <source>
        <dbReference type="EMBL" id="VAX20779.1"/>
    </source>
</evidence>
<dbReference type="InterPro" id="IPR001482">
    <property type="entry name" value="T2SS/T4SS_dom"/>
</dbReference>
<gene>
    <name evidence="4" type="ORF">MNBD_NITROSPINAE02-276</name>
</gene>